<dbReference type="EMBL" id="CVQV01000002">
    <property type="protein sequence ID" value="CRK74157.1"/>
    <property type="molecule type" value="Genomic_DNA"/>
</dbReference>
<evidence type="ECO:0000313" key="3">
    <source>
        <dbReference type="Proteomes" id="UP000048949"/>
    </source>
</evidence>
<proteinExistence type="predicted"/>
<organism evidence="2 3">
    <name type="scientific">Nereida ignava</name>
    <dbReference type="NCBI Taxonomy" id="282199"/>
    <lineage>
        <taxon>Bacteria</taxon>
        <taxon>Pseudomonadati</taxon>
        <taxon>Pseudomonadota</taxon>
        <taxon>Alphaproteobacteria</taxon>
        <taxon>Rhodobacterales</taxon>
        <taxon>Roseobacteraceae</taxon>
        <taxon>Nereida</taxon>
    </lineage>
</organism>
<dbReference type="STRING" id="282199.GCA_001049735_00182"/>
<dbReference type="InterPro" id="IPR045632">
    <property type="entry name" value="DUF6314"/>
</dbReference>
<dbReference type="OrthoDB" id="7351979at2"/>
<dbReference type="Pfam" id="PF19834">
    <property type="entry name" value="DUF6314"/>
    <property type="match status" value="1"/>
</dbReference>
<sequence length="155" mass="17396">MSKDSAVRQLSDFEGVWQITRKIIHADGTVARFNGTGTFVCVQSGLVYDESGALQFEMQRTDVSGAAELGPKITGTRRYFWDTPDDGSGADHVPVRFADGRAFHLVPLGGGDAAHWCDPDQYDVSYDFTQWPVWEAVWHVRGPRKDYVMTSQYCR</sequence>
<dbReference type="RefSeq" id="WP_074842067.1">
    <property type="nucleotide sequence ID" value="NZ_CBFHGK010000003.1"/>
</dbReference>
<evidence type="ECO:0000259" key="1">
    <source>
        <dbReference type="Pfam" id="PF19834"/>
    </source>
</evidence>
<gene>
    <name evidence="2" type="ORF">NIG5292_00182</name>
</gene>
<name>A0A0U1NHF3_9RHOB</name>
<feature type="domain" description="DUF6314" evidence="1">
    <location>
        <begin position="13"/>
        <end position="155"/>
    </location>
</feature>
<accession>A0A0U1NHF3</accession>
<protein>
    <recommendedName>
        <fullName evidence="1">DUF6314 domain-containing protein</fullName>
    </recommendedName>
</protein>
<dbReference type="Proteomes" id="UP000048949">
    <property type="component" value="Unassembled WGS sequence"/>
</dbReference>
<keyword evidence="3" id="KW-1185">Reference proteome</keyword>
<reference evidence="2 3" key="1">
    <citation type="submission" date="2015-04" db="EMBL/GenBank/DDBJ databases">
        <authorList>
            <person name="Syromyatnikov M.Y."/>
            <person name="Popov V.N."/>
        </authorList>
    </citation>
    <scope>NUCLEOTIDE SEQUENCE [LARGE SCALE GENOMIC DNA]</scope>
    <source>
        <strain evidence="2 3">CECT 5292</strain>
    </source>
</reference>
<dbReference type="AlphaFoldDB" id="A0A0U1NHF3"/>
<evidence type="ECO:0000313" key="2">
    <source>
        <dbReference type="EMBL" id="CRK74157.1"/>
    </source>
</evidence>